<accession>A0ACB0YK11</accession>
<gene>
    <name evidence="1" type="ORF">MENTE1834_LOCUS13177</name>
</gene>
<sequence length="71" mass="8555">MLNRFILFSLIFCIHLKKIFLLPSFSLFLLFTQKKCAIIHFPTHPFHKFIYLFLSSFPFLLSFFYLSTLTD</sequence>
<evidence type="ECO:0000313" key="1">
    <source>
        <dbReference type="EMBL" id="CAK5049983.1"/>
    </source>
</evidence>
<protein>
    <submittedName>
        <fullName evidence="1">Uncharacterized protein</fullName>
    </submittedName>
</protein>
<comment type="caution">
    <text evidence="1">The sequence shown here is derived from an EMBL/GenBank/DDBJ whole genome shotgun (WGS) entry which is preliminary data.</text>
</comment>
<reference evidence="1" key="1">
    <citation type="submission" date="2023-11" db="EMBL/GenBank/DDBJ databases">
        <authorList>
            <person name="Poullet M."/>
        </authorList>
    </citation>
    <scope>NUCLEOTIDE SEQUENCE</scope>
    <source>
        <strain evidence="1">E1834</strain>
    </source>
</reference>
<dbReference type="EMBL" id="CAVMJV010000014">
    <property type="protein sequence ID" value="CAK5049983.1"/>
    <property type="molecule type" value="Genomic_DNA"/>
</dbReference>
<name>A0ACB0YK11_MELEN</name>
<organism evidence="1 2">
    <name type="scientific">Meloidogyne enterolobii</name>
    <name type="common">Root-knot nematode worm</name>
    <name type="synonym">Meloidogyne mayaguensis</name>
    <dbReference type="NCBI Taxonomy" id="390850"/>
    <lineage>
        <taxon>Eukaryota</taxon>
        <taxon>Metazoa</taxon>
        <taxon>Ecdysozoa</taxon>
        <taxon>Nematoda</taxon>
        <taxon>Chromadorea</taxon>
        <taxon>Rhabditida</taxon>
        <taxon>Tylenchina</taxon>
        <taxon>Tylenchomorpha</taxon>
        <taxon>Tylenchoidea</taxon>
        <taxon>Meloidogynidae</taxon>
        <taxon>Meloidogyninae</taxon>
        <taxon>Meloidogyne</taxon>
    </lineage>
</organism>
<dbReference type="Proteomes" id="UP001497535">
    <property type="component" value="Unassembled WGS sequence"/>
</dbReference>
<proteinExistence type="predicted"/>
<evidence type="ECO:0000313" key="2">
    <source>
        <dbReference type="Proteomes" id="UP001497535"/>
    </source>
</evidence>
<keyword evidence="2" id="KW-1185">Reference proteome</keyword>